<evidence type="ECO:0000313" key="4">
    <source>
        <dbReference type="EMBL" id="MFC6261580.1"/>
    </source>
</evidence>
<dbReference type="Proteomes" id="UP001596283">
    <property type="component" value="Unassembled WGS sequence"/>
</dbReference>
<dbReference type="PRINTS" id="PR00081">
    <property type="entry name" value="GDHRDH"/>
</dbReference>
<keyword evidence="5" id="KW-1185">Reference proteome</keyword>
<dbReference type="PANTHER" id="PTHR24320:SF152">
    <property type="entry name" value="SHORT-CHAIN DEHYDROGENASE_REDUCTASE FAMILY PROTEIN"/>
    <property type="match status" value="1"/>
</dbReference>
<gene>
    <name evidence="4" type="ORF">ACFP1C_11550</name>
</gene>
<sequence length="294" mass="32064">MKKISLITGATDGIGKMTALALARAGQHVVIHGRNQAKAQQVVHEVITATGNPDVDYLIADLFSLAAIQQMATQFNQRYDHLDTLINNAGAVFDNQRVETADGIEKTMALNVLAPFLLTRLLLPSLLKSQDGRIINMSSASHRASGRPDLDDLNLSGNYSGQRRYSLSKLFVIWNTQHQAVLLQQRGITHVTVNASHPGAVATNFGQASNKGWLVNSIYKIALALSKHGPFHAMAAPERGAATNVYLATSPAVQGISGAFWGKSKQQQPATRYYSAADEQRVWDYCLRVVQPYL</sequence>
<reference evidence="5" key="1">
    <citation type="journal article" date="2019" name="Int. J. Syst. Evol. Microbiol.">
        <title>The Global Catalogue of Microorganisms (GCM) 10K type strain sequencing project: providing services to taxonomists for standard genome sequencing and annotation.</title>
        <authorList>
            <consortium name="The Broad Institute Genomics Platform"/>
            <consortium name="The Broad Institute Genome Sequencing Center for Infectious Disease"/>
            <person name="Wu L."/>
            <person name="Ma J."/>
        </authorList>
    </citation>
    <scope>NUCLEOTIDE SEQUENCE [LARGE SCALE GENOMIC DNA]</scope>
    <source>
        <strain evidence="5">CCM 8908</strain>
    </source>
</reference>
<comment type="caution">
    <text evidence="4">The sequence shown here is derived from an EMBL/GenBank/DDBJ whole genome shotgun (WGS) entry which is preliminary data.</text>
</comment>
<name>A0ABW1TK55_9LACO</name>
<dbReference type="InterPro" id="IPR036291">
    <property type="entry name" value="NAD(P)-bd_dom_sf"/>
</dbReference>
<dbReference type="PRINTS" id="PR00080">
    <property type="entry name" value="SDRFAMILY"/>
</dbReference>
<dbReference type="PANTHER" id="PTHR24320">
    <property type="entry name" value="RETINOL DEHYDROGENASE"/>
    <property type="match status" value="1"/>
</dbReference>
<protein>
    <submittedName>
        <fullName evidence="4">SDR family NAD(P)-dependent oxidoreductase</fullName>
    </submittedName>
</protein>
<evidence type="ECO:0000313" key="5">
    <source>
        <dbReference type="Proteomes" id="UP001596283"/>
    </source>
</evidence>
<accession>A0ABW1TK55</accession>
<dbReference type="EMBL" id="JBHSSI010000071">
    <property type="protein sequence ID" value="MFC6261580.1"/>
    <property type="molecule type" value="Genomic_DNA"/>
</dbReference>
<keyword evidence="2" id="KW-0560">Oxidoreductase</keyword>
<evidence type="ECO:0000256" key="3">
    <source>
        <dbReference type="RuleBase" id="RU000363"/>
    </source>
</evidence>
<dbReference type="Gene3D" id="3.40.50.720">
    <property type="entry name" value="NAD(P)-binding Rossmann-like Domain"/>
    <property type="match status" value="1"/>
</dbReference>
<dbReference type="Pfam" id="PF00106">
    <property type="entry name" value="adh_short"/>
    <property type="match status" value="1"/>
</dbReference>
<proteinExistence type="inferred from homology"/>
<comment type="similarity">
    <text evidence="1 3">Belongs to the short-chain dehydrogenases/reductases (SDR) family.</text>
</comment>
<dbReference type="RefSeq" id="WP_225421876.1">
    <property type="nucleotide sequence ID" value="NZ_JBHSSI010000071.1"/>
</dbReference>
<evidence type="ECO:0000256" key="1">
    <source>
        <dbReference type="ARBA" id="ARBA00006484"/>
    </source>
</evidence>
<evidence type="ECO:0000256" key="2">
    <source>
        <dbReference type="ARBA" id="ARBA00023002"/>
    </source>
</evidence>
<dbReference type="SUPFAM" id="SSF51735">
    <property type="entry name" value="NAD(P)-binding Rossmann-fold domains"/>
    <property type="match status" value="1"/>
</dbReference>
<dbReference type="InterPro" id="IPR002347">
    <property type="entry name" value="SDR_fam"/>
</dbReference>
<organism evidence="4 5">
    <name type="scientific">Levilactobacillus fujinensis</name>
    <dbReference type="NCBI Taxonomy" id="2486024"/>
    <lineage>
        <taxon>Bacteria</taxon>
        <taxon>Bacillati</taxon>
        <taxon>Bacillota</taxon>
        <taxon>Bacilli</taxon>
        <taxon>Lactobacillales</taxon>
        <taxon>Lactobacillaceae</taxon>
        <taxon>Levilactobacillus</taxon>
    </lineage>
</organism>